<comment type="caution">
    <text evidence="2">The sequence shown here is derived from an EMBL/GenBank/DDBJ whole genome shotgun (WGS) entry which is preliminary data.</text>
</comment>
<name>A0A2J7RKF1_9NEOP</name>
<protein>
    <submittedName>
        <fullName evidence="2">Uncharacterized protein</fullName>
    </submittedName>
</protein>
<evidence type="ECO:0000313" key="3">
    <source>
        <dbReference type="Proteomes" id="UP000235965"/>
    </source>
</evidence>
<evidence type="ECO:0000256" key="1">
    <source>
        <dbReference type="SAM" id="SignalP"/>
    </source>
</evidence>
<dbReference type="EMBL" id="NEVH01002774">
    <property type="protein sequence ID" value="PNF41313.1"/>
    <property type="molecule type" value="Genomic_DNA"/>
</dbReference>
<evidence type="ECO:0000313" key="2">
    <source>
        <dbReference type="EMBL" id="PNF41313.1"/>
    </source>
</evidence>
<feature type="signal peptide" evidence="1">
    <location>
        <begin position="1"/>
        <end position="20"/>
    </location>
</feature>
<dbReference type="InParanoid" id="A0A2J7RKF1"/>
<accession>A0A2J7RKF1</accession>
<dbReference type="AlphaFoldDB" id="A0A2J7RKF1"/>
<feature type="chain" id="PRO_5014428245" evidence="1">
    <location>
        <begin position="21"/>
        <end position="68"/>
    </location>
</feature>
<gene>
    <name evidence="2" type="ORF">B7P43_G17740</name>
</gene>
<proteinExistence type="predicted"/>
<keyword evidence="1" id="KW-0732">Signal</keyword>
<organism evidence="2 3">
    <name type="scientific">Cryptotermes secundus</name>
    <dbReference type="NCBI Taxonomy" id="105785"/>
    <lineage>
        <taxon>Eukaryota</taxon>
        <taxon>Metazoa</taxon>
        <taxon>Ecdysozoa</taxon>
        <taxon>Arthropoda</taxon>
        <taxon>Hexapoda</taxon>
        <taxon>Insecta</taxon>
        <taxon>Pterygota</taxon>
        <taxon>Neoptera</taxon>
        <taxon>Polyneoptera</taxon>
        <taxon>Dictyoptera</taxon>
        <taxon>Blattodea</taxon>
        <taxon>Blattoidea</taxon>
        <taxon>Termitoidae</taxon>
        <taxon>Kalotermitidae</taxon>
        <taxon>Cryptotermitinae</taxon>
        <taxon>Cryptotermes</taxon>
    </lineage>
</organism>
<keyword evidence="3" id="KW-1185">Reference proteome</keyword>
<sequence>MPSLRTCFFIYFLILFKIEGYNFKSIGGGAFIHRGNSANDESNGDGASNLQVSVAALSVYWVVQLVAA</sequence>
<reference evidence="2 3" key="1">
    <citation type="submission" date="2017-12" db="EMBL/GenBank/DDBJ databases">
        <title>Hemimetabolous genomes reveal molecular basis of termite eusociality.</title>
        <authorList>
            <person name="Harrison M.C."/>
            <person name="Jongepier E."/>
            <person name="Robertson H.M."/>
            <person name="Arning N."/>
            <person name="Bitard-Feildel T."/>
            <person name="Chao H."/>
            <person name="Childers C.P."/>
            <person name="Dinh H."/>
            <person name="Doddapaneni H."/>
            <person name="Dugan S."/>
            <person name="Gowin J."/>
            <person name="Greiner C."/>
            <person name="Han Y."/>
            <person name="Hu H."/>
            <person name="Hughes D.S.T."/>
            <person name="Huylmans A.-K."/>
            <person name="Kemena C."/>
            <person name="Kremer L.P.M."/>
            <person name="Lee S.L."/>
            <person name="Lopez-Ezquerra A."/>
            <person name="Mallet L."/>
            <person name="Monroy-Kuhn J.M."/>
            <person name="Moser A."/>
            <person name="Murali S.C."/>
            <person name="Muzny D.M."/>
            <person name="Otani S."/>
            <person name="Piulachs M.-D."/>
            <person name="Poelchau M."/>
            <person name="Qu J."/>
            <person name="Schaub F."/>
            <person name="Wada-Katsumata A."/>
            <person name="Worley K.C."/>
            <person name="Xie Q."/>
            <person name="Ylla G."/>
            <person name="Poulsen M."/>
            <person name="Gibbs R.A."/>
            <person name="Schal C."/>
            <person name="Richards S."/>
            <person name="Belles X."/>
            <person name="Korb J."/>
            <person name="Bornberg-Bauer E."/>
        </authorList>
    </citation>
    <scope>NUCLEOTIDE SEQUENCE [LARGE SCALE GENOMIC DNA]</scope>
    <source>
        <tissue evidence="2">Whole body</tissue>
    </source>
</reference>
<dbReference type="OrthoDB" id="5912242at2759"/>
<dbReference type="Proteomes" id="UP000235965">
    <property type="component" value="Unassembled WGS sequence"/>
</dbReference>